<keyword evidence="2" id="KW-0378">Hydrolase</keyword>
<keyword evidence="3" id="KW-1185">Reference proteome</keyword>
<sequence length="365" mass="42760">MAAEMGLVTFSFFKLRSSAAVIRRLPYLFLQVSTLVNLPPKWTKDRILDHAVSREKHLRQILELITTLVSSDSSSPPLQPYTGYLARIHPSLFYSSSSSSRPTLSPLALRLYDEEQHILRESLPDTIVRLRKLLMLSTATRSLPLHVIDQLRFDLGLPTDYKITILPHYPQFFRIHRVPDDERVWLGLVNWEVSLAVPELRRDNPENLEFPNRFTRGFGMKRRWLEWLSEWQKLPYISPYEYTPDIDPRTDISEKRNVGIFHELLHLMIGKKTERKNVSNLRKAFRLPQKFTKVFERHPGIFYISRKLDTHTVVLREAYGGGKELLRKHPLMEIRDKYIAVLKTGTMENDNSDCSDEAEEIGFRY</sequence>
<accession>A0A0K9NPZ3</accession>
<gene>
    <name evidence="2" type="ORF">ZOSMA_72G00210</name>
</gene>
<protein>
    <submittedName>
        <fullName evidence="2">Ubiquitin carboxyl-terminal hydrolase family protein</fullName>
    </submittedName>
</protein>
<reference evidence="3" key="1">
    <citation type="journal article" date="2016" name="Nature">
        <title>The genome of the seagrass Zostera marina reveals angiosperm adaptation to the sea.</title>
        <authorList>
            <person name="Olsen J.L."/>
            <person name="Rouze P."/>
            <person name="Verhelst B."/>
            <person name="Lin Y.-C."/>
            <person name="Bayer T."/>
            <person name="Collen J."/>
            <person name="Dattolo E."/>
            <person name="De Paoli E."/>
            <person name="Dittami S."/>
            <person name="Maumus F."/>
            <person name="Michel G."/>
            <person name="Kersting A."/>
            <person name="Lauritano C."/>
            <person name="Lohaus R."/>
            <person name="Toepel M."/>
            <person name="Tonon T."/>
            <person name="Vanneste K."/>
            <person name="Amirebrahimi M."/>
            <person name="Brakel J."/>
            <person name="Bostroem C."/>
            <person name="Chovatia M."/>
            <person name="Grimwood J."/>
            <person name="Jenkins J.W."/>
            <person name="Jueterbock A."/>
            <person name="Mraz A."/>
            <person name="Stam W.T."/>
            <person name="Tice H."/>
            <person name="Bornberg-Bauer E."/>
            <person name="Green P.J."/>
            <person name="Pearson G.A."/>
            <person name="Procaccini G."/>
            <person name="Duarte C.M."/>
            <person name="Schmutz J."/>
            <person name="Reusch T.B.H."/>
            <person name="Van de Peer Y."/>
        </authorList>
    </citation>
    <scope>NUCLEOTIDE SEQUENCE [LARGE SCALE GENOMIC DNA]</scope>
    <source>
        <strain evidence="3">cv. Finnish</strain>
    </source>
</reference>
<dbReference type="InterPro" id="IPR021099">
    <property type="entry name" value="PORR_domain"/>
</dbReference>
<evidence type="ECO:0000259" key="1">
    <source>
        <dbReference type="Pfam" id="PF11955"/>
    </source>
</evidence>
<dbReference type="InterPro" id="IPR045040">
    <property type="entry name" value="PORR_fam"/>
</dbReference>
<dbReference type="EMBL" id="LFYR01001858">
    <property type="protein sequence ID" value="KMZ58859.1"/>
    <property type="molecule type" value="Genomic_DNA"/>
</dbReference>
<evidence type="ECO:0000313" key="3">
    <source>
        <dbReference type="Proteomes" id="UP000036987"/>
    </source>
</evidence>
<dbReference type="OMA" id="ERFANMM"/>
<dbReference type="Pfam" id="PF11955">
    <property type="entry name" value="PORR"/>
    <property type="match status" value="1"/>
</dbReference>
<evidence type="ECO:0000313" key="2">
    <source>
        <dbReference type="EMBL" id="KMZ58859.1"/>
    </source>
</evidence>
<feature type="domain" description="PORR" evidence="1">
    <location>
        <begin position="44"/>
        <end position="345"/>
    </location>
</feature>
<dbReference type="PANTHER" id="PTHR31476:SF6">
    <property type="entry name" value="EMB|CAB68190.1"/>
    <property type="match status" value="1"/>
</dbReference>
<comment type="caution">
    <text evidence="2">The sequence shown here is derived from an EMBL/GenBank/DDBJ whole genome shotgun (WGS) entry which is preliminary data.</text>
</comment>
<dbReference type="OrthoDB" id="1716100at2759"/>
<dbReference type="PANTHER" id="PTHR31476">
    <property type="entry name" value="PROTEIN WHAT'S THIS FACTOR 1 HOMOLOG, CHLOROPLASTIC"/>
    <property type="match status" value="1"/>
</dbReference>
<dbReference type="GO" id="GO:0003723">
    <property type="term" value="F:RNA binding"/>
    <property type="evidence" value="ECO:0007669"/>
    <property type="project" value="InterPro"/>
</dbReference>
<dbReference type="GO" id="GO:0016787">
    <property type="term" value="F:hydrolase activity"/>
    <property type="evidence" value="ECO:0007669"/>
    <property type="project" value="UniProtKB-KW"/>
</dbReference>
<dbReference type="AlphaFoldDB" id="A0A0K9NPZ3"/>
<organism evidence="2 3">
    <name type="scientific">Zostera marina</name>
    <name type="common">Eelgrass</name>
    <dbReference type="NCBI Taxonomy" id="29655"/>
    <lineage>
        <taxon>Eukaryota</taxon>
        <taxon>Viridiplantae</taxon>
        <taxon>Streptophyta</taxon>
        <taxon>Embryophyta</taxon>
        <taxon>Tracheophyta</taxon>
        <taxon>Spermatophyta</taxon>
        <taxon>Magnoliopsida</taxon>
        <taxon>Liliopsida</taxon>
        <taxon>Zosteraceae</taxon>
        <taxon>Zostera</taxon>
    </lineage>
</organism>
<dbReference type="Proteomes" id="UP000036987">
    <property type="component" value="Unassembled WGS sequence"/>
</dbReference>
<name>A0A0K9NPZ3_ZOSMR</name>
<proteinExistence type="predicted"/>